<feature type="region of interest" description="Disordered" evidence="5">
    <location>
        <begin position="344"/>
        <end position="469"/>
    </location>
</feature>
<dbReference type="InterPro" id="IPR000719">
    <property type="entry name" value="Prot_kinase_dom"/>
</dbReference>
<proteinExistence type="predicted"/>
<keyword evidence="8" id="KW-1185">Reference proteome</keyword>
<protein>
    <submittedName>
        <fullName evidence="7">Serine/threonine protein kinase</fullName>
    </submittedName>
</protein>
<evidence type="ECO:0000259" key="6">
    <source>
        <dbReference type="PROSITE" id="PS50011"/>
    </source>
</evidence>
<gene>
    <name evidence="7" type="ORF">SAMN05421757_1062</name>
</gene>
<dbReference type="EMBL" id="FZOY01000006">
    <property type="protein sequence ID" value="SNT07753.1"/>
    <property type="molecule type" value="Genomic_DNA"/>
</dbReference>
<organism evidence="7 8">
    <name type="scientific">Tropicimonas sediminicola</name>
    <dbReference type="NCBI Taxonomy" id="1031541"/>
    <lineage>
        <taxon>Bacteria</taxon>
        <taxon>Pseudomonadati</taxon>
        <taxon>Pseudomonadota</taxon>
        <taxon>Alphaproteobacteria</taxon>
        <taxon>Rhodobacterales</taxon>
        <taxon>Roseobacteraceae</taxon>
        <taxon>Tropicimonas</taxon>
    </lineage>
</organism>
<dbReference type="Proteomes" id="UP000198426">
    <property type="component" value="Unassembled WGS sequence"/>
</dbReference>
<dbReference type="GO" id="GO:0004674">
    <property type="term" value="F:protein serine/threonine kinase activity"/>
    <property type="evidence" value="ECO:0007669"/>
    <property type="project" value="UniProtKB-KW"/>
</dbReference>
<dbReference type="Gene3D" id="3.30.200.20">
    <property type="entry name" value="Phosphorylase Kinase, domain 1"/>
    <property type="match status" value="1"/>
</dbReference>
<dbReference type="PANTHER" id="PTHR43289:SF34">
    <property type="entry name" value="SERINE_THREONINE-PROTEIN KINASE YBDM-RELATED"/>
    <property type="match status" value="1"/>
</dbReference>
<keyword evidence="1" id="KW-0808">Transferase</keyword>
<feature type="region of interest" description="Disordered" evidence="5">
    <location>
        <begin position="1"/>
        <end position="20"/>
    </location>
</feature>
<evidence type="ECO:0000313" key="7">
    <source>
        <dbReference type="EMBL" id="SNT07753.1"/>
    </source>
</evidence>
<feature type="compositionally biased region" description="Basic and acidic residues" evidence="5">
    <location>
        <begin position="344"/>
        <end position="389"/>
    </location>
</feature>
<keyword evidence="3 7" id="KW-0418">Kinase</keyword>
<feature type="compositionally biased region" description="Basic and acidic residues" evidence="5">
    <location>
        <begin position="433"/>
        <end position="451"/>
    </location>
</feature>
<accession>A0A239JQW3</accession>
<dbReference type="PANTHER" id="PTHR43289">
    <property type="entry name" value="MITOGEN-ACTIVATED PROTEIN KINASE KINASE KINASE 20-RELATED"/>
    <property type="match status" value="1"/>
</dbReference>
<keyword evidence="4" id="KW-0067">ATP-binding</keyword>
<evidence type="ECO:0000256" key="3">
    <source>
        <dbReference type="ARBA" id="ARBA00022777"/>
    </source>
</evidence>
<dbReference type="PROSITE" id="PS00109">
    <property type="entry name" value="PROTEIN_KINASE_TYR"/>
    <property type="match status" value="1"/>
</dbReference>
<dbReference type="CDD" id="cd14014">
    <property type="entry name" value="STKc_PknB_like"/>
    <property type="match status" value="1"/>
</dbReference>
<reference evidence="7 8" key="1">
    <citation type="submission" date="2017-06" db="EMBL/GenBank/DDBJ databases">
        <authorList>
            <person name="Kim H.J."/>
            <person name="Triplett B.A."/>
        </authorList>
    </citation>
    <scope>NUCLEOTIDE SEQUENCE [LARGE SCALE GENOMIC DNA]</scope>
    <source>
        <strain evidence="7 8">DSM 29339</strain>
    </source>
</reference>
<dbReference type="RefSeq" id="WP_176442895.1">
    <property type="nucleotide sequence ID" value="NZ_FZOY01000006.1"/>
</dbReference>
<feature type="compositionally biased region" description="Basic and acidic residues" evidence="5">
    <location>
        <begin position="1"/>
        <end position="17"/>
    </location>
</feature>
<dbReference type="Pfam" id="PF00069">
    <property type="entry name" value="Pkinase"/>
    <property type="match status" value="1"/>
</dbReference>
<feature type="domain" description="Protein kinase" evidence="6">
    <location>
        <begin position="31"/>
        <end position="325"/>
    </location>
</feature>
<keyword evidence="7" id="KW-0723">Serine/threonine-protein kinase</keyword>
<dbReference type="PROSITE" id="PS50011">
    <property type="entry name" value="PROTEIN_KINASE_DOM"/>
    <property type="match status" value="1"/>
</dbReference>
<dbReference type="GO" id="GO:0005524">
    <property type="term" value="F:ATP binding"/>
    <property type="evidence" value="ECO:0007669"/>
    <property type="project" value="UniProtKB-KW"/>
</dbReference>
<evidence type="ECO:0000313" key="8">
    <source>
        <dbReference type="Proteomes" id="UP000198426"/>
    </source>
</evidence>
<dbReference type="InterPro" id="IPR011009">
    <property type="entry name" value="Kinase-like_dom_sf"/>
</dbReference>
<sequence length="469" mass="53166">MRPGAEPKDQSHGRTYGDELPVGTELLRGQYRIERFLNSGGFGITYLARNSLDRIVVIKECFPGFFCCRSGTEVRVRSDAHAKDYQTLIDLFRTEARSLAMLEHPNIVRVHEVFSDNNTAYMALDFVEGRDLHTLIAEDGEQMSATEVRDLLMSLLTAVAHVHARGILHRDISPDNILIERNGNPVLIDFGAARAEAARGPRGASALQAVKDGYSPHEFYSRSRTHSAASDLYGLAATFHFVITGEAPPPSQDRLAAIAEHMPDPYRRLEGRVARFDRPFLAAIDRSLQVLSRDRMQSAQEWLLQIDDQSRYSEALATARADARIDHLVSQLVAQTNVELEKSLAEEREREAEEARLRDEEAERKRIKDEKRRREIEEQERLDAEEAAARRPGSLSEWKESYDRDRVPMAPAEVPALRPEIDYYSIVSRKSKDHTEEPEDKHRTEAAEAPRSRKSLLGLGPRSPETRLH</sequence>
<evidence type="ECO:0000256" key="2">
    <source>
        <dbReference type="ARBA" id="ARBA00022741"/>
    </source>
</evidence>
<dbReference type="InterPro" id="IPR008266">
    <property type="entry name" value="Tyr_kinase_AS"/>
</dbReference>
<keyword evidence="2" id="KW-0547">Nucleotide-binding</keyword>
<evidence type="ECO:0000256" key="1">
    <source>
        <dbReference type="ARBA" id="ARBA00022679"/>
    </source>
</evidence>
<dbReference type="AlphaFoldDB" id="A0A239JQW3"/>
<evidence type="ECO:0000256" key="4">
    <source>
        <dbReference type="ARBA" id="ARBA00022840"/>
    </source>
</evidence>
<dbReference type="Gene3D" id="1.10.510.10">
    <property type="entry name" value="Transferase(Phosphotransferase) domain 1"/>
    <property type="match status" value="1"/>
</dbReference>
<dbReference type="SUPFAM" id="SSF56112">
    <property type="entry name" value="Protein kinase-like (PK-like)"/>
    <property type="match status" value="1"/>
</dbReference>
<feature type="compositionally biased region" description="Basic and acidic residues" evidence="5">
    <location>
        <begin position="397"/>
        <end position="407"/>
    </location>
</feature>
<name>A0A239JQW3_9RHOB</name>
<evidence type="ECO:0000256" key="5">
    <source>
        <dbReference type="SAM" id="MobiDB-lite"/>
    </source>
</evidence>